<reference evidence="1" key="1">
    <citation type="submission" date="2020-08" db="EMBL/GenBank/DDBJ databases">
        <title>Plant Genome Project.</title>
        <authorList>
            <person name="Zhang R.-G."/>
        </authorList>
    </citation>
    <scope>NUCLEOTIDE SEQUENCE</scope>
    <source>
        <strain evidence="1">WSP0</strain>
        <tissue evidence="1">Leaf</tissue>
    </source>
</reference>
<sequence length="91" mass="10315">MGRLRELKQELVESSVVCRSNMVSGTSNDPFSLGDEVLSSKESKIILDPEPLRRKGRPPSKRKQGFVKKKLEVEEIADAHMFGTQERVLEM</sequence>
<gene>
    <name evidence="1" type="ORF">RHGRI_028866</name>
</gene>
<dbReference type="Proteomes" id="UP000823749">
    <property type="component" value="Chromosome 10"/>
</dbReference>
<proteinExistence type="predicted"/>
<name>A0AAV6IMY6_9ERIC</name>
<protein>
    <submittedName>
        <fullName evidence="1">Uncharacterized protein</fullName>
    </submittedName>
</protein>
<accession>A0AAV6IMY6</accession>
<keyword evidence="2" id="KW-1185">Reference proteome</keyword>
<dbReference type="EMBL" id="JACTNZ010000010">
    <property type="protein sequence ID" value="KAG5528075.1"/>
    <property type="molecule type" value="Genomic_DNA"/>
</dbReference>
<evidence type="ECO:0000313" key="2">
    <source>
        <dbReference type="Proteomes" id="UP000823749"/>
    </source>
</evidence>
<comment type="caution">
    <text evidence="1">The sequence shown here is derived from an EMBL/GenBank/DDBJ whole genome shotgun (WGS) entry which is preliminary data.</text>
</comment>
<organism evidence="1 2">
    <name type="scientific">Rhododendron griersonianum</name>
    <dbReference type="NCBI Taxonomy" id="479676"/>
    <lineage>
        <taxon>Eukaryota</taxon>
        <taxon>Viridiplantae</taxon>
        <taxon>Streptophyta</taxon>
        <taxon>Embryophyta</taxon>
        <taxon>Tracheophyta</taxon>
        <taxon>Spermatophyta</taxon>
        <taxon>Magnoliopsida</taxon>
        <taxon>eudicotyledons</taxon>
        <taxon>Gunneridae</taxon>
        <taxon>Pentapetalae</taxon>
        <taxon>asterids</taxon>
        <taxon>Ericales</taxon>
        <taxon>Ericaceae</taxon>
        <taxon>Ericoideae</taxon>
        <taxon>Rhodoreae</taxon>
        <taxon>Rhododendron</taxon>
    </lineage>
</organism>
<dbReference type="AlphaFoldDB" id="A0AAV6IMY6"/>
<evidence type="ECO:0000313" key="1">
    <source>
        <dbReference type="EMBL" id="KAG5528075.1"/>
    </source>
</evidence>